<evidence type="ECO:0000256" key="2">
    <source>
        <dbReference type="ARBA" id="ARBA00009023"/>
    </source>
</evidence>
<dbReference type="Gene3D" id="3.40.190.170">
    <property type="entry name" value="Bacterial extracellular solute-binding protein, family 7"/>
    <property type="match status" value="1"/>
</dbReference>
<evidence type="ECO:0008006" key="8">
    <source>
        <dbReference type="Google" id="ProtNLM"/>
    </source>
</evidence>
<feature type="signal peptide" evidence="5">
    <location>
        <begin position="1"/>
        <end position="26"/>
    </location>
</feature>
<dbReference type="InterPro" id="IPR018389">
    <property type="entry name" value="DctP_fam"/>
</dbReference>
<name>A0A2N5XLN3_9HYPH</name>
<proteinExistence type="inferred from homology"/>
<dbReference type="Proteomes" id="UP000234881">
    <property type="component" value="Unassembled WGS sequence"/>
</dbReference>
<dbReference type="InterPro" id="IPR004682">
    <property type="entry name" value="TRAP_DctP"/>
</dbReference>
<dbReference type="GO" id="GO:0055085">
    <property type="term" value="P:transmembrane transport"/>
    <property type="evidence" value="ECO:0007669"/>
    <property type="project" value="InterPro"/>
</dbReference>
<protein>
    <recommendedName>
        <fullName evidence="8">C4-dicarboxylate ABC transporter substrate-binding protein</fullName>
    </recommendedName>
</protein>
<dbReference type="PANTHER" id="PTHR33376">
    <property type="match status" value="1"/>
</dbReference>
<dbReference type="PANTHER" id="PTHR33376:SF4">
    <property type="entry name" value="SIALIC ACID-BINDING PERIPLASMIC PROTEIN SIAP"/>
    <property type="match status" value="1"/>
</dbReference>
<accession>A0A2N5XLN3</accession>
<dbReference type="InterPro" id="IPR038404">
    <property type="entry name" value="TRAP_DctP_sf"/>
</dbReference>
<dbReference type="AlphaFoldDB" id="A0A2N5XLN3"/>
<sequence>MKGFKMKKLLGVALGLSVGFTGAASALDIKVAHSSQASLSSELHTAAWAFQNYLKDFATDMNVTIYPNNQLGQEREVYEAMQLGSGADCAISGTAILNNFDPRLGVVDLPFVWSNYAHVHRVLDGEVGVTLADGLKESGLEVVAWLDSWGYRNVATNKAITSPDDLKGMKIRTIPTDVYVKTVNAMGANATPMAFGEIYTAMETGVLDGLEHSASLVYSNKFYEVADHYTLTRHLFGPVAFVCSSAFMGKLDDKQKAEVMAAAEFAGDLERSLAPVREQQALDALSESGMEVSDIDVAPFRERTRPVQDEIAVKLNAEDILAKIRAADIAN</sequence>
<comment type="subcellular location">
    <subcellularLocation>
        <location evidence="1">Cell envelope</location>
    </subcellularLocation>
</comment>
<dbReference type="NCBIfam" id="TIGR00787">
    <property type="entry name" value="dctP"/>
    <property type="match status" value="1"/>
</dbReference>
<dbReference type="EMBL" id="PKUQ01000052">
    <property type="protein sequence ID" value="PLW75429.1"/>
    <property type="molecule type" value="Genomic_DNA"/>
</dbReference>
<evidence type="ECO:0000256" key="4">
    <source>
        <dbReference type="ARBA" id="ARBA00022729"/>
    </source>
</evidence>
<evidence type="ECO:0000256" key="5">
    <source>
        <dbReference type="SAM" id="SignalP"/>
    </source>
</evidence>
<feature type="chain" id="PRO_5014995656" description="C4-dicarboxylate ABC transporter substrate-binding protein" evidence="5">
    <location>
        <begin position="27"/>
        <end position="331"/>
    </location>
</feature>
<gene>
    <name evidence="6" type="ORF">C0081_20395</name>
</gene>
<keyword evidence="4 5" id="KW-0732">Signal</keyword>
<evidence type="ECO:0000256" key="1">
    <source>
        <dbReference type="ARBA" id="ARBA00004196"/>
    </source>
</evidence>
<evidence type="ECO:0000313" key="6">
    <source>
        <dbReference type="EMBL" id="PLW75429.1"/>
    </source>
</evidence>
<keyword evidence="7" id="KW-1185">Reference proteome</keyword>
<dbReference type="CDD" id="cd13603">
    <property type="entry name" value="PBP2_TRAP_Siap_TeaA_like"/>
    <property type="match status" value="1"/>
</dbReference>
<dbReference type="PIRSF" id="PIRSF006470">
    <property type="entry name" value="DctB"/>
    <property type="match status" value="1"/>
</dbReference>
<dbReference type="Pfam" id="PF03480">
    <property type="entry name" value="DctP"/>
    <property type="match status" value="1"/>
</dbReference>
<comment type="caution">
    <text evidence="6">The sequence shown here is derived from an EMBL/GenBank/DDBJ whole genome shotgun (WGS) entry which is preliminary data.</text>
</comment>
<evidence type="ECO:0000313" key="7">
    <source>
        <dbReference type="Proteomes" id="UP000234881"/>
    </source>
</evidence>
<dbReference type="OrthoDB" id="9803763at2"/>
<comment type="similarity">
    <text evidence="2">Belongs to the bacterial solute-binding protein 7 family.</text>
</comment>
<dbReference type="NCBIfam" id="NF037995">
    <property type="entry name" value="TRAP_S1"/>
    <property type="match status" value="1"/>
</dbReference>
<organism evidence="6 7">
    <name type="scientific">Cohaesibacter celericrescens</name>
    <dbReference type="NCBI Taxonomy" id="2067669"/>
    <lineage>
        <taxon>Bacteria</taxon>
        <taxon>Pseudomonadati</taxon>
        <taxon>Pseudomonadota</taxon>
        <taxon>Alphaproteobacteria</taxon>
        <taxon>Hyphomicrobiales</taxon>
        <taxon>Cohaesibacteraceae</taxon>
    </lineage>
</organism>
<reference evidence="6 7" key="1">
    <citation type="submission" date="2018-01" db="EMBL/GenBank/DDBJ databases">
        <title>The draft genome sequence of Cohaesibacter sp. H1304.</title>
        <authorList>
            <person name="Wang N.-N."/>
            <person name="Du Z.-J."/>
        </authorList>
    </citation>
    <scope>NUCLEOTIDE SEQUENCE [LARGE SCALE GENOMIC DNA]</scope>
    <source>
        <strain evidence="6 7">H1304</strain>
    </source>
</reference>
<evidence type="ECO:0000256" key="3">
    <source>
        <dbReference type="ARBA" id="ARBA00022448"/>
    </source>
</evidence>
<keyword evidence="3" id="KW-0813">Transport</keyword>
<dbReference type="GO" id="GO:0030288">
    <property type="term" value="C:outer membrane-bounded periplasmic space"/>
    <property type="evidence" value="ECO:0007669"/>
    <property type="project" value="InterPro"/>
</dbReference>